<dbReference type="PANTHER" id="PTHR43709">
    <property type="entry name" value="ACONITATE ISOMERASE-RELATED"/>
    <property type="match status" value="1"/>
</dbReference>
<keyword evidence="2 3" id="KW-0413">Isomerase</keyword>
<dbReference type="InterPro" id="IPR047687">
    <property type="entry name" value="OMA_tautomer-like"/>
</dbReference>
<name>A0ABU1UH87_9MICC</name>
<accession>A0ABU1UH87</accession>
<dbReference type="NCBIfam" id="NF033377">
    <property type="entry name" value="OMA_tautomer"/>
    <property type="match status" value="1"/>
</dbReference>
<dbReference type="Proteomes" id="UP001252243">
    <property type="component" value="Unassembled WGS sequence"/>
</dbReference>
<dbReference type="Gene3D" id="3.10.310.10">
    <property type="entry name" value="Diaminopimelate Epimerase, Chain A, domain 1"/>
    <property type="match status" value="2"/>
</dbReference>
<proteinExistence type="inferred from homology"/>
<keyword evidence="4" id="KW-1185">Reference proteome</keyword>
<reference evidence="3 4" key="1">
    <citation type="submission" date="2023-07" db="EMBL/GenBank/DDBJ databases">
        <title>Sorghum-associated microbial communities from plants grown in Nebraska, USA.</title>
        <authorList>
            <person name="Schachtman D."/>
        </authorList>
    </citation>
    <scope>NUCLEOTIDE SEQUENCE [LARGE SCALE GENOMIC DNA]</scope>
    <source>
        <strain evidence="3 4">BE167</strain>
    </source>
</reference>
<evidence type="ECO:0000313" key="4">
    <source>
        <dbReference type="Proteomes" id="UP001252243"/>
    </source>
</evidence>
<dbReference type="RefSeq" id="WP_310061148.1">
    <property type="nucleotide sequence ID" value="NZ_JAVDVQ010000025.1"/>
</dbReference>
<dbReference type="PANTHER" id="PTHR43709:SF3">
    <property type="entry name" value="ISOMERASE YBHH-RELATED"/>
    <property type="match status" value="1"/>
</dbReference>
<dbReference type="EMBL" id="JAVDVQ010000025">
    <property type="protein sequence ID" value="MDR7084553.1"/>
    <property type="molecule type" value="Genomic_DNA"/>
</dbReference>
<evidence type="ECO:0000313" key="3">
    <source>
        <dbReference type="EMBL" id="MDR7084553.1"/>
    </source>
</evidence>
<comment type="similarity">
    <text evidence="1">Belongs to the PrpF family.</text>
</comment>
<gene>
    <name evidence="3" type="ORF">J2X01_003864</name>
</gene>
<dbReference type="GO" id="GO:0016853">
    <property type="term" value="F:isomerase activity"/>
    <property type="evidence" value="ECO:0007669"/>
    <property type="project" value="UniProtKB-KW"/>
</dbReference>
<sequence length="369" mass="38567">MTRQMAVPCTVMRGGTSKALYFLAEDLPTERGARDAFLLAAMGSPDPREIDGMGGGHPLTSKVAVVNRSIRPGIDVDYLFLQVWPDRAEVSDQQNCGNILAGVGPFALENGLLPAADGVTPVAIYLVNTDSKATAYVETPGGVVNYAGSARIDGVPGTHAPITINFEDVSGSSCGSLLPTGNVTDVVNGVEVTCVDNGMPVACLNASDFGITGYETPAELEANSELRGRVEEIRLQLGPLMNLGDVTNKTVPKMSLLAPAKGGGAISTRTFIPHRVHESIGVLGAVSVATACVLKGSVAEKIGSPDTPGRGDGAAMEVQVEHPSGFFTVQMEVDNSSDHPVVTKSALLRTARMLMSGSVYVPQIFRENT</sequence>
<dbReference type="Pfam" id="PF04303">
    <property type="entry name" value="PrpF"/>
    <property type="match status" value="1"/>
</dbReference>
<evidence type="ECO:0000256" key="1">
    <source>
        <dbReference type="ARBA" id="ARBA00007673"/>
    </source>
</evidence>
<protein>
    <submittedName>
        <fullName evidence="3">4-oxalomesaconate tautomerase</fullName>
        <ecNumber evidence="3">5.3.2.8</ecNumber>
    </submittedName>
</protein>
<evidence type="ECO:0000256" key="2">
    <source>
        <dbReference type="ARBA" id="ARBA00023235"/>
    </source>
</evidence>
<organism evidence="3 4">
    <name type="scientific">Arthrobacter ginsengisoli</name>
    <dbReference type="NCBI Taxonomy" id="1356565"/>
    <lineage>
        <taxon>Bacteria</taxon>
        <taxon>Bacillati</taxon>
        <taxon>Actinomycetota</taxon>
        <taxon>Actinomycetes</taxon>
        <taxon>Micrococcales</taxon>
        <taxon>Micrococcaceae</taxon>
        <taxon>Arthrobacter</taxon>
    </lineage>
</organism>
<dbReference type="InterPro" id="IPR007400">
    <property type="entry name" value="PrpF-like"/>
</dbReference>
<dbReference type="EC" id="5.3.2.8" evidence="3"/>
<comment type="caution">
    <text evidence="3">The sequence shown here is derived from an EMBL/GenBank/DDBJ whole genome shotgun (WGS) entry which is preliminary data.</text>
</comment>
<dbReference type="SUPFAM" id="SSF54506">
    <property type="entry name" value="Diaminopimelate epimerase-like"/>
    <property type="match status" value="2"/>
</dbReference>